<name>A0A834F7K3_ORYME</name>
<gene>
    <name evidence="2" type="ORF">FQA47_003538</name>
</gene>
<comment type="caution">
    <text evidence="2">The sequence shown here is derived from an EMBL/GenBank/DDBJ whole genome shotgun (WGS) entry which is preliminary data.</text>
</comment>
<evidence type="ECO:0000313" key="2">
    <source>
        <dbReference type="EMBL" id="KAF6724094.1"/>
    </source>
</evidence>
<feature type="region of interest" description="Disordered" evidence="1">
    <location>
        <begin position="59"/>
        <end position="134"/>
    </location>
</feature>
<dbReference type="EMBL" id="WKFB01000404">
    <property type="protein sequence ID" value="KAF6724094.1"/>
    <property type="molecule type" value="Genomic_DNA"/>
</dbReference>
<evidence type="ECO:0000256" key="1">
    <source>
        <dbReference type="SAM" id="MobiDB-lite"/>
    </source>
</evidence>
<organism evidence="2 3">
    <name type="scientific">Oryzias melastigma</name>
    <name type="common">Marine medaka</name>
    <dbReference type="NCBI Taxonomy" id="30732"/>
    <lineage>
        <taxon>Eukaryota</taxon>
        <taxon>Metazoa</taxon>
        <taxon>Chordata</taxon>
        <taxon>Craniata</taxon>
        <taxon>Vertebrata</taxon>
        <taxon>Euteleostomi</taxon>
        <taxon>Actinopterygii</taxon>
        <taxon>Neopterygii</taxon>
        <taxon>Teleostei</taxon>
        <taxon>Neoteleostei</taxon>
        <taxon>Acanthomorphata</taxon>
        <taxon>Ovalentaria</taxon>
        <taxon>Atherinomorphae</taxon>
        <taxon>Beloniformes</taxon>
        <taxon>Adrianichthyidae</taxon>
        <taxon>Oryziinae</taxon>
        <taxon>Oryzias</taxon>
    </lineage>
</organism>
<evidence type="ECO:0000313" key="3">
    <source>
        <dbReference type="Proteomes" id="UP000646548"/>
    </source>
</evidence>
<accession>A0A834F7K3</accession>
<proteinExistence type="predicted"/>
<sequence length="134" mass="14346">MEGPGMKNVHSFLILWISDGVFTPDLRISPGLTWTCRTHLDLQDSPGPEELTWTCRTHLDLQDSPGPAGRSSPDGINQLLQPDGSPAAAEQPCRLRRRAGTGSDITSPNTGSVSIYRKARESPVAGDGPSPAGW</sequence>
<reference evidence="2" key="1">
    <citation type="journal article" name="BMC Genomics">
        <title>Long-read sequencing and de novo genome assembly of marine medaka (Oryzias melastigma).</title>
        <authorList>
            <person name="Liang P."/>
            <person name="Saqib H.S.A."/>
            <person name="Ni X."/>
            <person name="Shen Y."/>
        </authorList>
    </citation>
    <scope>NUCLEOTIDE SEQUENCE</scope>
    <source>
        <strain evidence="2">Bigg-433</strain>
    </source>
</reference>
<dbReference type="Proteomes" id="UP000646548">
    <property type="component" value="Unassembled WGS sequence"/>
</dbReference>
<feature type="compositionally biased region" description="Polar residues" evidence="1">
    <location>
        <begin position="103"/>
        <end position="113"/>
    </location>
</feature>
<dbReference type="AlphaFoldDB" id="A0A834F7K3"/>
<protein>
    <submittedName>
        <fullName evidence="2">Uncharacterized protein</fullName>
    </submittedName>
</protein>